<protein>
    <recommendedName>
        <fullName evidence="1">Cytidyltransferase-like domain-containing protein</fullName>
    </recommendedName>
</protein>
<gene>
    <name evidence="2" type="ORF">S01H4_43744</name>
</gene>
<dbReference type="InterPro" id="IPR004821">
    <property type="entry name" value="Cyt_trans-like"/>
</dbReference>
<dbReference type="SUPFAM" id="SSF52374">
    <property type="entry name" value="Nucleotidylyl transferase"/>
    <property type="match status" value="1"/>
</dbReference>
<sequence length="143" mass="16326">MLNLIGMGGTFDHLHDGHKYLIETALSISHQVVIGLTSQKMLKRKKVASKIEDYETRKKNIENFISSITELDRVKIVELNDPYGPPIKEPEEVVEETKKLIKNIAPEGRFILAPAHSHSEIDMSKEKVMLEAVWKYGKYPINL</sequence>
<dbReference type="AlphaFoldDB" id="X1BZV8"/>
<reference evidence="2" key="1">
    <citation type="journal article" date="2014" name="Front. Microbiol.">
        <title>High frequency of phylogenetically diverse reductive dehalogenase-homologous genes in deep subseafloor sedimentary metagenomes.</title>
        <authorList>
            <person name="Kawai M."/>
            <person name="Futagami T."/>
            <person name="Toyoda A."/>
            <person name="Takaki Y."/>
            <person name="Nishi S."/>
            <person name="Hori S."/>
            <person name="Arai W."/>
            <person name="Tsubouchi T."/>
            <person name="Morono Y."/>
            <person name="Uchiyama I."/>
            <person name="Ito T."/>
            <person name="Fujiyama A."/>
            <person name="Inagaki F."/>
            <person name="Takami H."/>
        </authorList>
    </citation>
    <scope>NUCLEOTIDE SEQUENCE</scope>
    <source>
        <strain evidence="2">Expedition CK06-06</strain>
    </source>
</reference>
<dbReference type="NCBIfam" id="TIGR00125">
    <property type="entry name" value="cyt_tran_rel"/>
    <property type="match status" value="1"/>
</dbReference>
<evidence type="ECO:0000259" key="1">
    <source>
        <dbReference type="Pfam" id="PF01467"/>
    </source>
</evidence>
<comment type="caution">
    <text evidence="2">The sequence shown here is derived from an EMBL/GenBank/DDBJ whole genome shotgun (WGS) entry which is preliminary data.</text>
</comment>
<dbReference type="EMBL" id="BART01024167">
    <property type="protein sequence ID" value="GAH01376.1"/>
    <property type="molecule type" value="Genomic_DNA"/>
</dbReference>
<dbReference type="Pfam" id="PF01467">
    <property type="entry name" value="CTP_transf_like"/>
    <property type="match status" value="1"/>
</dbReference>
<feature type="domain" description="Cytidyltransferase-like" evidence="1">
    <location>
        <begin position="7"/>
        <end position="121"/>
    </location>
</feature>
<accession>X1BZV8</accession>
<dbReference type="GO" id="GO:0003824">
    <property type="term" value="F:catalytic activity"/>
    <property type="evidence" value="ECO:0007669"/>
    <property type="project" value="InterPro"/>
</dbReference>
<evidence type="ECO:0000313" key="2">
    <source>
        <dbReference type="EMBL" id="GAH01376.1"/>
    </source>
</evidence>
<organism evidence="2">
    <name type="scientific">marine sediment metagenome</name>
    <dbReference type="NCBI Taxonomy" id="412755"/>
    <lineage>
        <taxon>unclassified sequences</taxon>
        <taxon>metagenomes</taxon>
        <taxon>ecological metagenomes</taxon>
    </lineage>
</organism>
<dbReference type="Gene3D" id="3.40.50.620">
    <property type="entry name" value="HUPs"/>
    <property type="match status" value="1"/>
</dbReference>
<proteinExistence type="predicted"/>
<dbReference type="InterPro" id="IPR014729">
    <property type="entry name" value="Rossmann-like_a/b/a_fold"/>
</dbReference>
<name>X1BZV8_9ZZZZ</name>